<evidence type="ECO:0000313" key="5">
    <source>
        <dbReference type="Proteomes" id="UP000615446"/>
    </source>
</evidence>
<dbReference type="AlphaFoldDB" id="A0A8H3QXB0"/>
<feature type="region of interest" description="Disordered" evidence="2">
    <location>
        <begin position="237"/>
        <end position="280"/>
    </location>
</feature>
<keyword evidence="1" id="KW-0238">DNA-binding</keyword>
<dbReference type="Proteomes" id="UP000615446">
    <property type="component" value="Unassembled WGS sequence"/>
</dbReference>
<evidence type="ECO:0000256" key="2">
    <source>
        <dbReference type="SAM" id="MobiDB-lite"/>
    </source>
</evidence>
<evidence type="ECO:0000256" key="1">
    <source>
        <dbReference type="ARBA" id="ARBA00023125"/>
    </source>
</evidence>
<dbReference type="SUPFAM" id="SSF46689">
    <property type="entry name" value="Homeodomain-like"/>
    <property type="match status" value="1"/>
</dbReference>
<proteinExistence type="predicted"/>
<reference evidence="4" key="1">
    <citation type="submission" date="2019-10" db="EMBL/GenBank/DDBJ databases">
        <title>Conservation and host-specific expression of non-tandemly repeated heterogenous ribosome RNA gene in arbuscular mycorrhizal fungi.</title>
        <authorList>
            <person name="Maeda T."/>
            <person name="Kobayashi Y."/>
            <person name="Nakagawa T."/>
            <person name="Ezawa T."/>
            <person name="Yamaguchi K."/>
            <person name="Bino T."/>
            <person name="Nishimoto Y."/>
            <person name="Shigenobu S."/>
            <person name="Kawaguchi M."/>
        </authorList>
    </citation>
    <scope>NUCLEOTIDE SEQUENCE</scope>
    <source>
        <strain evidence="4">HR1</strain>
    </source>
</reference>
<dbReference type="InterPro" id="IPR036397">
    <property type="entry name" value="RNaseH_sf"/>
</dbReference>
<accession>A0A8H3QXB0</accession>
<dbReference type="SMART" id="SM00674">
    <property type="entry name" value="CENPB"/>
    <property type="match status" value="1"/>
</dbReference>
<feature type="domain" description="HTH CENPB-type" evidence="3">
    <location>
        <begin position="19"/>
        <end position="92"/>
    </location>
</feature>
<dbReference type="EMBL" id="BLAL01000246">
    <property type="protein sequence ID" value="GES95900.1"/>
    <property type="molecule type" value="Genomic_DNA"/>
</dbReference>
<dbReference type="Gene3D" id="3.30.420.10">
    <property type="entry name" value="Ribonuclease H-like superfamily/Ribonuclease H"/>
    <property type="match status" value="1"/>
</dbReference>
<feature type="compositionally biased region" description="Acidic residues" evidence="2">
    <location>
        <begin position="248"/>
        <end position="257"/>
    </location>
</feature>
<dbReference type="InterPro" id="IPR009057">
    <property type="entry name" value="Homeodomain-like_sf"/>
</dbReference>
<evidence type="ECO:0000313" key="4">
    <source>
        <dbReference type="EMBL" id="GES95900.1"/>
    </source>
</evidence>
<dbReference type="PROSITE" id="PS51253">
    <property type="entry name" value="HTH_CENPB"/>
    <property type="match status" value="1"/>
</dbReference>
<dbReference type="Gene3D" id="1.10.10.60">
    <property type="entry name" value="Homeodomain-like"/>
    <property type="match status" value="1"/>
</dbReference>
<dbReference type="InterPro" id="IPR004875">
    <property type="entry name" value="DDE_SF_endonuclease_dom"/>
</dbReference>
<dbReference type="Pfam" id="PF03184">
    <property type="entry name" value="DDE_1"/>
    <property type="match status" value="2"/>
</dbReference>
<name>A0A8H3QXB0_9GLOM</name>
<dbReference type="PANTHER" id="PTHR19303:SF73">
    <property type="entry name" value="PROTEIN PDC2"/>
    <property type="match status" value="1"/>
</dbReference>
<dbReference type="GO" id="GO:0003677">
    <property type="term" value="F:DNA binding"/>
    <property type="evidence" value="ECO:0007669"/>
    <property type="project" value="UniProtKB-KW"/>
</dbReference>
<gene>
    <name evidence="4" type="ORF">RCL2_002256100</name>
</gene>
<protein>
    <submittedName>
        <fullName evidence="4">CENP-B homolog protein 2-like</fullName>
    </submittedName>
</protein>
<dbReference type="GO" id="GO:0005634">
    <property type="term" value="C:nucleus"/>
    <property type="evidence" value="ECO:0007669"/>
    <property type="project" value="TreeGrafter"/>
</dbReference>
<comment type="caution">
    <text evidence="4">The sequence shown here is derived from an EMBL/GenBank/DDBJ whole genome shotgun (WGS) entry which is preliminary data.</text>
</comment>
<dbReference type="OrthoDB" id="2618249at2759"/>
<dbReference type="Pfam" id="PF03221">
    <property type="entry name" value="HTH_Tnp_Tc5"/>
    <property type="match status" value="1"/>
</dbReference>
<dbReference type="InterPro" id="IPR050863">
    <property type="entry name" value="CenT-Element_Derived"/>
</dbReference>
<evidence type="ECO:0000259" key="3">
    <source>
        <dbReference type="PROSITE" id="PS51253"/>
    </source>
</evidence>
<dbReference type="InterPro" id="IPR006600">
    <property type="entry name" value="HTH_CenpB_DNA-bd_dom"/>
</dbReference>
<organism evidence="4 5">
    <name type="scientific">Rhizophagus clarus</name>
    <dbReference type="NCBI Taxonomy" id="94130"/>
    <lineage>
        <taxon>Eukaryota</taxon>
        <taxon>Fungi</taxon>
        <taxon>Fungi incertae sedis</taxon>
        <taxon>Mucoromycota</taxon>
        <taxon>Glomeromycotina</taxon>
        <taxon>Glomeromycetes</taxon>
        <taxon>Glomerales</taxon>
        <taxon>Glomeraceae</taxon>
        <taxon>Rhizophagus</taxon>
    </lineage>
</organism>
<dbReference type="PANTHER" id="PTHR19303">
    <property type="entry name" value="TRANSPOSON"/>
    <property type="match status" value="1"/>
</dbReference>
<sequence length="524" mass="60141">MPPNRQRRSVISDDLKRQICEWHREAKFPSLDHAMSLWVENTTAGGVTLTDLLIKEKARVFTQAFNIQESELVFSNGWLEKFKKRNNIQRYRAHREAGSAPLESLAEERMKLRRLLGQFTLDRIYNIDETGLFYRMPPNQTLSTKPILGQKKDKTRITVLLGANVTGTDKLTPWVISNAKRLRPFSRINLERLPIYYRANPKAWMNSTIFEEVLRHMDRNFRAQNKKILLLVDNAPSHIDPQQANPDPDSDNIDDDGSTGAGSRSQHRSRGRRDNNASGREVTQLNLTHVEVAFLPPNTTSHLQPLDAGVIKSFKAHYKRNYCRHILKLFEERKDINKEKVNIKEAVDYLADAWENVSGDTIFNCWVKTGILPSTTDNDIADATQVQQAILNEDVADTNQIIEDLGAESDDPLADSLANALNDFCDLDKEIPTEDVLNENDIIKLIREEMNEENDNSDDSEDEPVLVSLDDATKSLQTWVTFFEQQEIDEFKNEDGHVFKKYLKTVHKLKMQTKKQAQITSFFS</sequence>